<gene>
    <name evidence="3" type="primary">LOC104593562</name>
</gene>
<proteinExistence type="predicted"/>
<dbReference type="Gene3D" id="2.30.30.140">
    <property type="match status" value="1"/>
</dbReference>
<dbReference type="PANTHER" id="PTHR10688">
    <property type="entry name" value="PWWP DOMAIN-CONTAINING PROTEIN"/>
    <property type="match status" value="1"/>
</dbReference>
<dbReference type="PANTHER" id="PTHR10688:SF2">
    <property type="entry name" value="PWWP DOMAIN-CONTAINING PROTEIN"/>
    <property type="match status" value="1"/>
</dbReference>
<dbReference type="OrthoDB" id="1914593at2759"/>
<dbReference type="GeneID" id="104593562"/>
<dbReference type="AlphaFoldDB" id="A0A1U7ZSF0"/>
<dbReference type="KEGG" id="nnu:104593562"/>
<dbReference type="eggNOG" id="ENOG502S383">
    <property type="taxonomic scope" value="Eukaryota"/>
</dbReference>
<dbReference type="InterPro" id="IPR000313">
    <property type="entry name" value="PWWP_dom"/>
</dbReference>
<evidence type="ECO:0000313" key="3">
    <source>
        <dbReference type="RefSeq" id="XP_010251766.1"/>
    </source>
</evidence>
<name>A0A1U7ZSF0_NELNU</name>
<dbReference type="PROSITE" id="PS50812">
    <property type="entry name" value="PWWP"/>
    <property type="match status" value="1"/>
</dbReference>
<dbReference type="CDD" id="cd05162">
    <property type="entry name" value="PWWP"/>
    <property type="match status" value="1"/>
</dbReference>
<evidence type="ECO:0000256" key="1">
    <source>
        <dbReference type="SAM" id="MobiDB-lite"/>
    </source>
</evidence>
<feature type="region of interest" description="Disordered" evidence="1">
    <location>
        <begin position="109"/>
        <end position="139"/>
    </location>
</feature>
<accession>A0A1U7ZSF0</accession>
<dbReference type="InterPro" id="IPR052657">
    <property type="entry name" value="PDP_family_Arabidopsis"/>
</dbReference>
<dbReference type="Proteomes" id="UP000189703">
    <property type="component" value="Unplaced"/>
</dbReference>
<keyword evidence="2" id="KW-1185">Reference proteome</keyword>
<reference evidence="3" key="1">
    <citation type="submission" date="2025-08" db="UniProtKB">
        <authorList>
            <consortium name="RefSeq"/>
        </authorList>
    </citation>
    <scope>IDENTIFICATION</scope>
</reference>
<evidence type="ECO:0000313" key="2">
    <source>
        <dbReference type="Proteomes" id="UP000189703"/>
    </source>
</evidence>
<dbReference type="OMA" id="AFPHTWW"/>
<organism evidence="2 3">
    <name type="scientific">Nelumbo nucifera</name>
    <name type="common">Sacred lotus</name>
    <dbReference type="NCBI Taxonomy" id="4432"/>
    <lineage>
        <taxon>Eukaryota</taxon>
        <taxon>Viridiplantae</taxon>
        <taxon>Streptophyta</taxon>
        <taxon>Embryophyta</taxon>
        <taxon>Tracheophyta</taxon>
        <taxon>Spermatophyta</taxon>
        <taxon>Magnoliopsida</taxon>
        <taxon>Proteales</taxon>
        <taxon>Nelumbonaceae</taxon>
        <taxon>Nelumbo</taxon>
    </lineage>
</organism>
<dbReference type="RefSeq" id="XP_010251766.1">
    <property type="nucleotide sequence ID" value="XM_010253464.2"/>
</dbReference>
<sequence length="1251" mass="139980">MVLSRELRSRASCSDAVSSFFSHRSWGSDENAEDLQDGSDEEIPLSGLLRIAAKRKLSNLNGRESGFSENKKKKIKTSGVFPLNGTSETCSESDVSGDLDLGVPISQFHRSRKQGRDSPDLAKFGVSRRRENKNGNGDSVAFASNRVSFGSSVSKDDTESGCIDRTVLISWNCSEGESNKGKEDATEMEFGVSEEESGVSEDGQQFQDLEEVEEHCGGSQDRGDCKNLKEVDSVIMKGSESSGVGSFCAGDIVWAKAFPYTWWPGWVCKRGRRGIKISFFDCDKTKYFQESEILSFEKNFMEMSKKVGWRASSALECALVAWNHKIVEWLTCPCQISVEDKNMVHPKNVGQCSVESFVEAKLLKPLEVLDFSRRMAICCWVEDAEITNTVRASAQVNAFRQYVSIRQDWMYRETMRLSESCSASNDDVEATIRGTFPEMRFHSSSDNKVMLSVTRESEPLEDQVEVEEPEVVSVEVQEDLATCMKSKVNSWTTELNEESEPLWSNQIENVNLLNSSMERVSISVDKSASAGTLQQLYMKDTSKESDGTELHKGSCSLLSGFNYIHEEITNLCRNEFQGHYHTDASARTTCETNKQRWDDVSSPCRLDDCILSEETNSRPATLDAHSHDNPWIKTGSNELNFCIGFPMKSRVSSRAQNSNSKQKEFYLDDMLSDLCCLALDPFYSGKESLKTLRKRFLTYRCLAYQNISDVSSKKKCPIELSDTQVLCHVNNGSSVKAWPSVKVDAAVNSIDIDPLTMKVEKQFPNDFSVGSLTRLRTRTYPSKDGKIQCLHDILIYMRCLALDPFYSEQESSVSVSQKILIYRSLVYRNLDIAPEKYTCHRGHEIEAVKTMEVSLFDSALHQSTVTRKKEAEGHSGITVNNEKSQLTPCDKEDTVEMPSSGKISNEVCCEVMKVDCSSSHVKEHFSVESVPKDIVETNTSGRAGIVSDAAARAPLPSRHCGDLVKIEQNNDAGVVSSMKGNVSTGKVSEDGSNVKKLGQEVAPDFSSKSVHSLALFPLNRFYACALERADSSREVDCQASNVCSEVPTSLHMKFPRDFNMPSRDELVKKFRPFGPIDQSKTKVFFYTGSAKVFFLHRLDAVAAYQFAKRKKQMFGGANVRYWLDQHEHARAGTTNISAPSLCTKGKSTSNLKSCLRTCNLLGENDQRKTHKVKFLMENKNETTSLANKVKNKPLVASDSYYKDCSVGPDISLKMLVLLEKCNQLVHKIKEKLGCPSYYSIFAQDYFMNLDD</sequence>
<protein>
    <submittedName>
        <fullName evidence="3">Uncharacterized protein LOC104593562 isoform X1</fullName>
    </submittedName>
</protein>
<dbReference type="SUPFAM" id="SSF63748">
    <property type="entry name" value="Tudor/PWWP/MBT"/>
    <property type="match status" value="1"/>
</dbReference>